<dbReference type="AlphaFoldDB" id="A0A088E4Z7"/>
<dbReference type="SUPFAM" id="SSF56300">
    <property type="entry name" value="Metallo-dependent phosphatases"/>
    <property type="match status" value="1"/>
</dbReference>
<dbReference type="PANTHER" id="PTHR37523">
    <property type="entry name" value="METALLOPHOSPHOESTERASE"/>
    <property type="match status" value="1"/>
</dbReference>
<name>A0A088E4Z7_9CREN</name>
<reference evidence="2 3" key="1">
    <citation type="journal article" date="2014" name="J. Bacteriol.">
        <title>Role of an Archaeal PitA Transporter in the Copper and Arsenic Resistance of Metallosphaera sedula, an Extreme Thermoacidophile.</title>
        <authorList>
            <person name="McCarthy S."/>
            <person name="Ai C."/>
            <person name="Wheaton G."/>
            <person name="Tevatia R."/>
            <person name="Eckrich V."/>
            <person name="Kelly R."/>
            <person name="Blum P."/>
        </authorList>
    </citation>
    <scope>NUCLEOTIDE SEQUENCE [LARGE SCALE GENOMIC DNA]</scope>
    <source>
        <strain evidence="2 3">CuR1</strain>
    </source>
</reference>
<dbReference type="GO" id="GO:0016787">
    <property type="term" value="F:hydrolase activity"/>
    <property type="evidence" value="ECO:0007669"/>
    <property type="project" value="InterPro"/>
</dbReference>
<proteinExistence type="predicted"/>
<evidence type="ECO:0000313" key="2">
    <source>
        <dbReference type="EMBL" id="AIM27033.1"/>
    </source>
</evidence>
<dbReference type="Gene3D" id="3.60.21.10">
    <property type="match status" value="1"/>
</dbReference>
<dbReference type="Proteomes" id="UP000029084">
    <property type="component" value="Chromosome"/>
</dbReference>
<evidence type="ECO:0000259" key="1">
    <source>
        <dbReference type="Pfam" id="PF00149"/>
    </source>
</evidence>
<gene>
    <name evidence="2" type="ORF">HA72_0875</name>
</gene>
<accession>A0A088E4Z7</accession>
<evidence type="ECO:0000313" key="3">
    <source>
        <dbReference type="Proteomes" id="UP000029084"/>
    </source>
</evidence>
<dbReference type="InterPro" id="IPR004843">
    <property type="entry name" value="Calcineurin-like_PHP"/>
</dbReference>
<dbReference type="OMA" id="IFNFHVP"/>
<feature type="domain" description="Calcineurin-like phosphoesterase" evidence="1">
    <location>
        <begin position="36"/>
        <end position="298"/>
    </location>
</feature>
<organism evidence="2 3">
    <name type="scientific">Metallosphaera sedula</name>
    <dbReference type="NCBI Taxonomy" id="43687"/>
    <lineage>
        <taxon>Archaea</taxon>
        <taxon>Thermoproteota</taxon>
        <taxon>Thermoprotei</taxon>
        <taxon>Sulfolobales</taxon>
        <taxon>Sulfolobaceae</taxon>
        <taxon>Metallosphaera</taxon>
    </lineage>
</organism>
<dbReference type="InterPro" id="IPR029052">
    <property type="entry name" value="Metallo-depent_PP-like"/>
</dbReference>
<sequence>MFLPATLFNRITFRQFMPLFKRRGNNESVGGKNKTRILFTSDLHGSETAFRKFLNAGVMQKVDCLIIGGDIAGKSLVPIINKGNGYFVVEDREISGSSLNNVVAEFRKSGAYYAILSKAEHEELINNKKKLDELFHEKMKENLRSWVEIAQEKLKERRIPVFINLGNDDPSFLFQVIEESELMRKSEGNIIDIGGHEMISFGYVNPTPWRTPREMSEDELMYNLRGMAEKLERPEKAIFNFHAPPYNTSLDNAPLLSADLKPVVKGGDVVMTHVGSKAIRKIIEEYQPMLGIHGHIHESRAFDKIGRTVIINPGSEFNQGILHSTLILLEDGRVKGNQFIVG</sequence>
<protein>
    <submittedName>
        <fullName evidence="2">Metallophosphoesterase</fullName>
    </submittedName>
</protein>
<dbReference type="Pfam" id="PF00149">
    <property type="entry name" value="Metallophos"/>
    <property type="match status" value="1"/>
</dbReference>
<dbReference type="EMBL" id="CP008822">
    <property type="protein sequence ID" value="AIM27033.1"/>
    <property type="molecule type" value="Genomic_DNA"/>
</dbReference>
<dbReference type="PANTHER" id="PTHR37523:SF1">
    <property type="entry name" value="CALCINEURIN-LIKE PHOSPHOESTERASE DOMAIN-CONTAINING PROTEIN"/>
    <property type="match status" value="1"/>
</dbReference>